<proteinExistence type="predicted"/>
<organism evidence="1">
    <name type="scientific">termite gut metagenome</name>
    <dbReference type="NCBI Taxonomy" id="433724"/>
    <lineage>
        <taxon>unclassified sequences</taxon>
        <taxon>metagenomes</taxon>
        <taxon>organismal metagenomes</taxon>
    </lineage>
</organism>
<reference evidence="1" key="1">
    <citation type="submission" date="2019-03" db="EMBL/GenBank/DDBJ databases">
        <title>Single cell metagenomics reveals metabolic interactions within the superorganism composed of flagellate Streblomastix strix and complex community of Bacteroidetes bacteria on its surface.</title>
        <authorList>
            <person name="Treitli S.C."/>
            <person name="Kolisko M."/>
            <person name="Husnik F."/>
            <person name="Keeling P."/>
            <person name="Hampl V."/>
        </authorList>
    </citation>
    <scope>NUCLEOTIDE SEQUENCE</scope>
    <source>
        <strain evidence="1">STM</strain>
    </source>
</reference>
<dbReference type="SUPFAM" id="SSF56349">
    <property type="entry name" value="DNA breaking-rejoining enzymes"/>
    <property type="match status" value="1"/>
</dbReference>
<gene>
    <name evidence="1" type="ORF">EZS27_041296</name>
</gene>
<dbReference type="InterPro" id="IPR011010">
    <property type="entry name" value="DNA_brk_join_enz"/>
</dbReference>
<dbReference type="GO" id="GO:0003677">
    <property type="term" value="F:DNA binding"/>
    <property type="evidence" value="ECO:0007669"/>
    <property type="project" value="InterPro"/>
</dbReference>
<accession>A0A5J4PEX9</accession>
<dbReference type="AlphaFoldDB" id="A0A5J4PEX9"/>
<sequence>MLGHTNIKTTQIYARITDAKISHDMAAFAGKMKGVETKLAVNP</sequence>
<name>A0A5J4PEX9_9ZZZZ</name>
<comment type="caution">
    <text evidence="1">The sequence shown here is derived from an EMBL/GenBank/DDBJ whole genome shotgun (WGS) entry which is preliminary data.</text>
</comment>
<protein>
    <submittedName>
        <fullName evidence="1">Tyrosine recombinase XerC</fullName>
    </submittedName>
</protein>
<evidence type="ECO:0000313" key="1">
    <source>
        <dbReference type="EMBL" id="KAA6307039.1"/>
    </source>
</evidence>
<dbReference type="EMBL" id="SNRY01009455">
    <property type="protein sequence ID" value="KAA6307039.1"/>
    <property type="molecule type" value="Genomic_DNA"/>
</dbReference>